<keyword evidence="2 5" id="KW-0378">Hydrolase</keyword>
<dbReference type="Pfam" id="PF03403">
    <property type="entry name" value="PAF-AH_p_II"/>
    <property type="match status" value="1"/>
</dbReference>
<dbReference type="PIRSF" id="PIRSF018169">
    <property type="entry name" value="PAF_acetylhydrolase"/>
    <property type="match status" value="1"/>
</dbReference>
<keyword evidence="4 5" id="KW-0443">Lipid metabolism</keyword>
<dbReference type="SUPFAM" id="SSF53474">
    <property type="entry name" value="alpha/beta-Hydrolases"/>
    <property type="match status" value="1"/>
</dbReference>
<dbReference type="InterPro" id="IPR016715">
    <property type="entry name" value="PAF_acetylhydro_eukaryote"/>
</dbReference>
<gene>
    <name evidence="7" type="primary">LOC100209329</name>
</gene>
<evidence type="ECO:0000313" key="7">
    <source>
        <dbReference type="RefSeq" id="XP_065651540.1"/>
    </source>
</evidence>
<keyword evidence="6" id="KW-1185">Reference proteome</keyword>
<evidence type="ECO:0000256" key="4">
    <source>
        <dbReference type="ARBA" id="ARBA00023098"/>
    </source>
</evidence>
<evidence type="ECO:0000256" key="5">
    <source>
        <dbReference type="PIRNR" id="PIRNR018169"/>
    </source>
</evidence>
<dbReference type="RefSeq" id="XP_065651540.1">
    <property type="nucleotide sequence ID" value="XM_065795468.1"/>
</dbReference>
<dbReference type="Gene3D" id="3.40.50.1820">
    <property type="entry name" value="alpha/beta hydrolase"/>
    <property type="match status" value="1"/>
</dbReference>
<keyword evidence="3 5" id="KW-0442">Lipid degradation</keyword>
<evidence type="ECO:0000256" key="1">
    <source>
        <dbReference type="ARBA" id="ARBA00013201"/>
    </source>
</evidence>
<dbReference type="InterPro" id="IPR029058">
    <property type="entry name" value="AB_hydrolase_fold"/>
</dbReference>
<reference evidence="7" key="1">
    <citation type="submission" date="2025-08" db="UniProtKB">
        <authorList>
            <consortium name="RefSeq"/>
        </authorList>
    </citation>
    <scope>IDENTIFICATION</scope>
</reference>
<dbReference type="PANTHER" id="PTHR10272:SF0">
    <property type="entry name" value="PLATELET-ACTIVATING FACTOR ACETYLHYDROLASE"/>
    <property type="match status" value="1"/>
</dbReference>
<dbReference type="EC" id="3.1.1.47" evidence="1 5"/>
<name>A0ABM4BQW4_HYDVU</name>
<dbReference type="PANTHER" id="PTHR10272">
    <property type="entry name" value="PLATELET-ACTIVATING FACTOR ACETYLHYDROLASE"/>
    <property type="match status" value="1"/>
</dbReference>
<protein>
    <recommendedName>
        <fullName evidence="1 5">1-alkyl-2-acetylglycerophosphocholine esterase</fullName>
        <ecNumber evidence="1 5">3.1.1.47</ecNumber>
    </recommendedName>
</protein>
<evidence type="ECO:0000256" key="2">
    <source>
        <dbReference type="ARBA" id="ARBA00022801"/>
    </source>
</evidence>
<evidence type="ECO:0000256" key="3">
    <source>
        <dbReference type="ARBA" id="ARBA00022963"/>
    </source>
</evidence>
<dbReference type="GeneID" id="100209329"/>
<comment type="catalytic activity">
    <reaction evidence="5">
        <text>a 1-O-alkyl-2-acetyl-sn-glycero-3-phosphocholine + H2O = a 1-O-alkyl-sn-glycero-3-phosphocholine + acetate + H(+)</text>
        <dbReference type="Rhea" id="RHEA:17777"/>
        <dbReference type="ChEBI" id="CHEBI:15377"/>
        <dbReference type="ChEBI" id="CHEBI:15378"/>
        <dbReference type="ChEBI" id="CHEBI:30089"/>
        <dbReference type="ChEBI" id="CHEBI:30909"/>
        <dbReference type="ChEBI" id="CHEBI:36707"/>
        <dbReference type="EC" id="3.1.1.47"/>
    </reaction>
</comment>
<organism evidence="6 7">
    <name type="scientific">Hydra vulgaris</name>
    <name type="common">Hydra</name>
    <name type="synonym">Hydra attenuata</name>
    <dbReference type="NCBI Taxonomy" id="6087"/>
    <lineage>
        <taxon>Eukaryota</taxon>
        <taxon>Metazoa</taxon>
        <taxon>Cnidaria</taxon>
        <taxon>Hydrozoa</taxon>
        <taxon>Hydroidolina</taxon>
        <taxon>Anthoathecata</taxon>
        <taxon>Aplanulata</taxon>
        <taxon>Hydridae</taxon>
        <taxon>Hydra</taxon>
    </lineage>
</organism>
<proteinExistence type="predicted"/>
<dbReference type="Proteomes" id="UP001652625">
    <property type="component" value="Chromosome 04"/>
</dbReference>
<accession>A0ABM4BQW4</accession>
<sequence length="415" mass="47322">MSFIILANMVIKYSGPHHVGCLDLMLKSAKIVENFHPDVLSCSDLGSLMRLFYPSEPPSQSSKKATWLPEPNQDQYFEAYVRELRFGYFTKKLLSFWKSFSLPIFVNEQLVKHQELRPVFNNHTLPVIIFSHGLMGHRSCYTEFCAQLASEGYLVVAVEHRDGSAISSYIKDDKSSRLVEIPYHESPTKDSPETTAQRYVQVEQRSKEISKALDIVELLNKDPTLIENCLETGNFSIGDFQGRIDLSKPFLIGHSFGGATVIDTLNKDNRFKCGVGLDVWFTALTDESFSNPGKQSVLLIFTEYFNWKSNLQKTYNYIAQKEKGATELITLKAADHYDQSDIPGIIPTFFHPFLRGFLRHRISYTAAIDVQRKVISDYFKKCYNKQDGSCVNLIDDEYKLSPQFLVGSNIKLSNH</sequence>
<evidence type="ECO:0000313" key="6">
    <source>
        <dbReference type="Proteomes" id="UP001652625"/>
    </source>
</evidence>